<sequence length="90" mass="9928">MKKFAIVSFAVVMSGCSMKPPSQMTTDELCQELGRSQAAGDSGQIQVYEELKTRQADLGRCKMYYGLGVRQYHDGVRLMNQGLQMMANGG</sequence>
<name>A0A2N3IPQ3_AERSO</name>
<accession>A0A2N3IPQ3</accession>
<reference evidence="1 2" key="1">
    <citation type="journal article" date="2017" name="Front. Microbiol.">
        <title>Strong Genomic and Phenotypic Heterogeneity in the Aeromonas sobria Species Complex.</title>
        <authorList>
            <person name="Gauthier J."/>
            <person name="Vincent A.T."/>
            <person name="Charette S.J."/>
            <person name="Derome N."/>
        </authorList>
    </citation>
    <scope>NUCLEOTIDE SEQUENCE [LARGE SCALE GENOMIC DNA]</scope>
    <source>
        <strain evidence="1 2">JF2635</strain>
    </source>
</reference>
<protein>
    <recommendedName>
        <fullName evidence="3">Lipoprotein</fullName>
    </recommendedName>
</protein>
<dbReference type="AlphaFoldDB" id="A0A2N3IPQ3"/>
<proteinExistence type="predicted"/>
<dbReference type="RefSeq" id="WP_101320196.1">
    <property type="nucleotide sequence ID" value="NZ_CAWNSS010000063.1"/>
</dbReference>
<dbReference type="PROSITE" id="PS51257">
    <property type="entry name" value="PROKAR_LIPOPROTEIN"/>
    <property type="match status" value="1"/>
</dbReference>
<evidence type="ECO:0000313" key="1">
    <source>
        <dbReference type="EMBL" id="PKQ73251.1"/>
    </source>
</evidence>
<gene>
    <name evidence="1" type="ORF">AOX56_21525</name>
</gene>
<dbReference type="Proteomes" id="UP000233526">
    <property type="component" value="Unassembled WGS sequence"/>
</dbReference>
<organism evidence="1 2">
    <name type="scientific">Aeromonas sobria</name>
    <dbReference type="NCBI Taxonomy" id="646"/>
    <lineage>
        <taxon>Bacteria</taxon>
        <taxon>Pseudomonadati</taxon>
        <taxon>Pseudomonadota</taxon>
        <taxon>Gammaproteobacteria</taxon>
        <taxon>Aeromonadales</taxon>
        <taxon>Aeromonadaceae</taxon>
        <taxon>Aeromonas</taxon>
    </lineage>
</organism>
<evidence type="ECO:0008006" key="3">
    <source>
        <dbReference type="Google" id="ProtNLM"/>
    </source>
</evidence>
<dbReference type="EMBL" id="LJZX01000063">
    <property type="protein sequence ID" value="PKQ73251.1"/>
    <property type="molecule type" value="Genomic_DNA"/>
</dbReference>
<comment type="caution">
    <text evidence="1">The sequence shown here is derived from an EMBL/GenBank/DDBJ whole genome shotgun (WGS) entry which is preliminary data.</text>
</comment>
<evidence type="ECO:0000313" key="2">
    <source>
        <dbReference type="Proteomes" id="UP000233526"/>
    </source>
</evidence>